<evidence type="ECO:0000313" key="3">
    <source>
        <dbReference type="Proteomes" id="UP000030686"/>
    </source>
</evidence>
<keyword evidence="1" id="KW-0472">Membrane</keyword>
<protein>
    <submittedName>
        <fullName evidence="2">Genomic scaffold, ProqFM164S03</fullName>
    </submittedName>
</protein>
<evidence type="ECO:0000256" key="1">
    <source>
        <dbReference type="SAM" id="Phobius"/>
    </source>
</evidence>
<keyword evidence="1" id="KW-1133">Transmembrane helix</keyword>
<accession>W6QE83</accession>
<dbReference type="AlphaFoldDB" id="W6QE83"/>
<sequence length="51" mass="5544">MRSETVKPSTLKLRKDIGLVVFHLSTAGTGTAALSGFFIDRSDMVINFSID</sequence>
<name>W6QE83_PENRF</name>
<evidence type="ECO:0000313" key="2">
    <source>
        <dbReference type="EMBL" id="CDM34336.1"/>
    </source>
</evidence>
<organism evidence="2 3">
    <name type="scientific">Penicillium roqueforti (strain FM164)</name>
    <dbReference type="NCBI Taxonomy" id="1365484"/>
    <lineage>
        <taxon>Eukaryota</taxon>
        <taxon>Fungi</taxon>
        <taxon>Dikarya</taxon>
        <taxon>Ascomycota</taxon>
        <taxon>Pezizomycotina</taxon>
        <taxon>Eurotiomycetes</taxon>
        <taxon>Eurotiomycetidae</taxon>
        <taxon>Eurotiales</taxon>
        <taxon>Aspergillaceae</taxon>
        <taxon>Penicillium</taxon>
    </lineage>
</organism>
<feature type="transmembrane region" description="Helical" evidence="1">
    <location>
        <begin position="20"/>
        <end position="39"/>
    </location>
</feature>
<dbReference type="Proteomes" id="UP000030686">
    <property type="component" value="Unassembled WGS sequence"/>
</dbReference>
<proteinExistence type="predicted"/>
<keyword evidence="1" id="KW-0812">Transmembrane</keyword>
<gene>
    <name evidence="2" type="ORF">PROQFM164_S03g001060</name>
</gene>
<keyword evidence="3" id="KW-1185">Reference proteome</keyword>
<dbReference type="EMBL" id="HG792017">
    <property type="protein sequence ID" value="CDM34336.1"/>
    <property type="molecule type" value="Genomic_DNA"/>
</dbReference>
<reference evidence="2" key="1">
    <citation type="journal article" date="2014" name="Nat. Commun.">
        <title>Multiple recent horizontal transfers of a large genomic region in cheese making fungi.</title>
        <authorList>
            <person name="Cheeseman K."/>
            <person name="Ropars J."/>
            <person name="Renault P."/>
            <person name="Dupont J."/>
            <person name="Gouzy J."/>
            <person name="Branca A."/>
            <person name="Abraham A.L."/>
            <person name="Ceppi M."/>
            <person name="Conseiller E."/>
            <person name="Debuchy R."/>
            <person name="Malagnac F."/>
            <person name="Goarin A."/>
            <person name="Silar P."/>
            <person name="Lacoste S."/>
            <person name="Sallet E."/>
            <person name="Bensimon A."/>
            <person name="Giraud T."/>
            <person name="Brygoo Y."/>
        </authorList>
    </citation>
    <scope>NUCLEOTIDE SEQUENCE [LARGE SCALE GENOMIC DNA]</scope>
    <source>
        <strain evidence="2">FM164</strain>
    </source>
</reference>